<dbReference type="Gene3D" id="1.10.290.10">
    <property type="entry name" value="Topoisomerase I, domain 4"/>
    <property type="match status" value="1"/>
</dbReference>
<dbReference type="GO" id="GO:0003917">
    <property type="term" value="F:DNA topoisomerase type I (single strand cut, ATP-independent) activity"/>
    <property type="evidence" value="ECO:0007669"/>
    <property type="project" value="InterPro"/>
</dbReference>
<dbReference type="PANTHER" id="PTHR11390:SF21">
    <property type="entry name" value="DNA TOPOISOMERASE 3-ALPHA"/>
    <property type="match status" value="1"/>
</dbReference>
<evidence type="ECO:0000256" key="2">
    <source>
        <dbReference type="ARBA" id="ARBA00023125"/>
    </source>
</evidence>
<evidence type="ECO:0000256" key="3">
    <source>
        <dbReference type="ARBA" id="ARBA00023235"/>
    </source>
</evidence>
<dbReference type="PROSITE" id="PS52039">
    <property type="entry name" value="TOPO_IA_2"/>
    <property type="match status" value="1"/>
</dbReference>
<dbReference type="GO" id="GO:0043597">
    <property type="term" value="C:cytoplasmic replication fork"/>
    <property type="evidence" value="ECO:0007669"/>
    <property type="project" value="TreeGrafter"/>
</dbReference>
<keyword evidence="3 6" id="KW-0413">Isomerase</keyword>
<dbReference type="PANTHER" id="PTHR11390">
    <property type="entry name" value="PROKARYOTIC DNA TOPOISOMERASE"/>
    <property type="match status" value="1"/>
</dbReference>
<dbReference type="SMART" id="SM00437">
    <property type="entry name" value="TOP1Ac"/>
    <property type="match status" value="1"/>
</dbReference>
<dbReference type="InterPro" id="IPR023405">
    <property type="entry name" value="Topo_IA_core_domain"/>
</dbReference>
<dbReference type="GO" id="GO:0006310">
    <property type="term" value="P:DNA recombination"/>
    <property type="evidence" value="ECO:0007669"/>
    <property type="project" value="TreeGrafter"/>
</dbReference>
<feature type="non-terminal residue" evidence="6">
    <location>
        <position position="165"/>
    </location>
</feature>
<comment type="caution">
    <text evidence="6">The sequence shown here is derived from an EMBL/GenBank/DDBJ whole genome shotgun (WGS) entry which is preliminary data.</text>
</comment>
<dbReference type="Proteomes" id="UP000238153">
    <property type="component" value="Unassembled WGS sequence"/>
</dbReference>
<dbReference type="InterPro" id="IPR013497">
    <property type="entry name" value="Topo_IA_cen"/>
</dbReference>
<dbReference type="Gene3D" id="1.10.460.10">
    <property type="entry name" value="Topoisomerase I, domain 2"/>
    <property type="match status" value="1"/>
</dbReference>
<keyword evidence="1" id="KW-0799">Topoisomerase</keyword>
<dbReference type="InterPro" id="IPR003602">
    <property type="entry name" value="Topo_IA_DNA-bd_dom"/>
</dbReference>
<dbReference type="AlphaFoldDB" id="A0A7Z1N1Y8"/>
<dbReference type="GO" id="GO:0003677">
    <property type="term" value="F:DNA binding"/>
    <property type="evidence" value="ECO:0007669"/>
    <property type="project" value="UniProtKB-KW"/>
</dbReference>
<evidence type="ECO:0000313" key="6">
    <source>
        <dbReference type="EMBL" id="PPJ71495.1"/>
    </source>
</evidence>
<accession>A0A7Z1N1Y8</accession>
<dbReference type="InterPro" id="IPR013826">
    <property type="entry name" value="Topo_IA_cen_sub3"/>
</dbReference>
<keyword evidence="2" id="KW-0238">DNA-binding</keyword>
<evidence type="ECO:0000256" key="1">
    <source>
        <dbReference type="ARBA" id="ARBA00023029"/>
    </source>
</evidence>
<feature type="compositionally biased region" description="Basic and acidic residues" evidence="4">
    <location>
        <begin position="142"/>
        <end position="154"/>
    </location>
</feature>
<proteinExistence type="predicted"/>
<dbReference type="GO" id="GO:0006265">
    <property type="term" value="P:DNA topological change"/>
    <property type="evidence" value="ECO:0007669"/>
    <property type="project" value="InterPro"/>
</dbReference>
<organism evidence="6 7">
    <name type="scientific">Staphylococcus haemolyticus</name>
    <dbReference type="NCBI Taxonomy" id="1283"/>
    <lineage>
        <taxon>Bacteria</taxon>
        <taxon>Bacillati</taxon>
        <taxon>Bacillota</taxon>
        <taxon>Bacilli</taxon>
        <taxon>Bacillales</taxon>
        <taxon>Staphylococcaceae</taxon>
        <taxon>Staphylococcus</taxon>
    </lineage>
</organism>
<name>A0A7Z1N1Y8_STAHA</name>
<dbReference type="Pfam" id="PF01131">
    <property type="entry name" value="Topoisom_bac"/>
    <property type="match status" value="1"/>
</dbReference>
<feature type="non-terminal residue" evidence="6">
    <location>
        <position position="1"/>
    </location>
</feature>
<evidence type="ECO:0000313" key="7">
    <source>
        <dbReference type="Proteomes" id="UP000238153"/>
    </source>
</evidence>
<feature type="domain" description="Topo IA-type catalytic" evidence="5">
    <location>
        <begin position="1"/>
        <end position="165"/>
    </location>
</feature>
<reference evidence="6 7" key="1">
    <citation type="submission" date="2017-11" db="EMBL/GenBank/DDBJ databases">
        <authorList>
            <person name="Founou R.C."/>
            <person name="Founou L."/>
            <person name="Allam M."/>
            <person name="Ismail A."/>
            <person name="Essack S.Y."/>
        </authorList>
    </citation>
    <scope>NUCLEOTIDE SEQUENCE [LARGE SCALE GENOMIC DNA]</scope>
    <source>
        <strain evidence="6 7">G811N2B1</strain>
    </source>
</reference>
<dbReference type="InterPro" id="IPR013824">
    <property type="entry name" value="Topo_IA_cen_sub1"/>
</dbReference>
<dbReference type="InterPro" id="IPR000380">
    <property type="entry name" value="Topo_IA"/>
</dbReference>
<sequence>AHHAIIPTEATADLNKLTDAEQKIYLLIARAYIAQFFPNYCYDRTDILINVGKHQFTASAEVPTRMGWKALYKNDQDNEELAQDEHSLACDLRTLKQHDQGKCIKASAEKKETKPPALYTMATLLSDLTRVAKYVKDERLRKTLVEKDKNKQGEHGGIGTPATRD</sequence>
<evidence type="ECO:0000259" key="5">
    <source>
        <dbReference type="PROSITE" id="PS52039"/>
    </source>
</evidence>
<gene>
    <name evidence="6" type="ORF">CV019_11885</name>
</gene>
<feature type="region of interest" description="Disordered" evidence="4">
    <location>
        <begin position="142"/>
        <end position="165"/>
    </location>
</feature>
<dbReference type="GO" id="GO:0006281">
    <property type="term" value="P:DNA repair"/>
    <property type="evidence" value="ECO:0007669"/>
    <property type="project" value="TreeGrafter"/>
</dbReference>
<dbReference type="SUPFAM" id="SSF56712">
    <property type="entry name" value="Prokaryotic type I DNA topoisomerase"/>
    <property type="match status" value="1"/>
</dbReference>
<dbReference type="EMBL" id="PGWX01000416">
    <property type="protein sequence ID" value="PPJ71495.1"/>
    <property type="molecule type" value="Genomic_DNA"/>
</dbReference>
<evidence type="ECO:0000256" key="4">
    <source>
        <dbReference type="SAM" id="MobiDB-lite"/>
    </source>
</evidence>
<protein>
    <submittedName>
        <fullName evidence="6">DNA topoisomerase III</fullName>
    </submittedName>
</protein>